<protein>
    <submittedName>
        <fullName evidence="2">Uncharacterized protein</fullName>
    </submittedName>
</protein>
<evidence type="ECO:0000313" key="2">
    <source>
        <dbReference type="EMBL" id="EJK66783.1"/>
    </source>
</evidence>
<dbReference type="EMBL" id="AGNL01014271">
    <property type="protein sequence ID" value="EJK66783.1"/>
    <property type="molecule type" value="Genomic_DNA"/>
</dbReference>
<feature type="region of interest" description="Disordered" evidence="1">
    <location>
        <begin position="1"/>
        <end position="47"/>
    </location>
</feature>
<reference evidence="2 3" key="1">
    <citation type="journal article" date="2012" name="Genome Biol.">
        <title>Genome and low-iron response of an oceanic diatom adapted to chronic iron limitation.</title>
        <authorList>
            <person name="Lommer M."/>
            <person name="Specht M."/>
            <person name="Roy A.S."/>
            <person name="Kraemer L."/>
            <person name="Andreson R."/>
            <person name="Gutowska M.A."/>
            <person name="Wolf J."/>
            <person name="Bergner S.V."/>
            <person name="Schilhabel M.B."/>
            <person name="Klostermeier U.C."/>
            <person name="Beiko R.G."/>
            <person name="Rosenstiel P."/>
            <person name="Hippler M."/>
            <person name="Laroche J."/>
        </authorList>
    </citation>
    <scope>NUCLEOTIDE SEQUENCE [LARGE SCALE GENOMIC DNA]</scope>
    <source>
        <strain evidence="2 3">CCMP1005</strain>
    </source>
</reference>
<gene>
    <name evidence="2" type="ORF">THAOC_12258</name>
</gene>
<evidence type="ECO:0000256" key="1">
    <source>
        <dbReference type="SAM" id="MobiDB-lite"/>
    </source>
</evidence>
<feature type="compositionally biased region" description="Basic and acidic residues" evidence="1">
    <location>
        <begin position="23"/>
        <end position="34"/>
    </location>
</feature>
<proteinExistence type="predicted"/>
<dbReference type="Proteomes" id="UP000266841">
    <property type="component" value="Unassembled WGS sequence"/>
</dbReference>
<feature type="compositionally biased region" description="Acidic residues" evidence="1">
    <location>
        <begin position="1"/>
        <end position="22"/>
    </location>
</feature>
<dbReference type="OMA" id="IAKQFIP"/>
<accession>K0SKI5</accession>
<organism evidence="2 3">
    <name type="scientific">Thalassiosira oceanica</name>
    <name type="common">Marine diatom</name>
    <dbReference type="NCBI Taxonomy" id="159749"/>
    <lineage>
        <taxon>Eukaryota</taxon>
        <taxon>Sar</taxon>
        <taxon>Stramenopiles</taxon>
        <taxon>Ochrophyta</taxon>
        <taxon>Bacillariophyta</taxon>
        <taxon>Coscinodiscophyceae</taxon>
        <taxon>Thalassiosirophycidae</taxon>
        <taxon>Thalassiosirales</taxon>
        <taxon>Thalassiosiraceae</taxon>
        <taxon>Thalassiosira</taxon>
    </lineage>
</organism>
<sequence>DDDDNEDGEEEGDDEDDDEVHDEEALARPSDLRKSTRSKRSKRFDSS</sequence>
<feature type="non-terminal residue" evidence="2">
    <location>
        <position position="1"/>
    </location>
</feature>
<name>K0SKI5_THAOC</name>
<evidence type="ECO:0000313" key="3">
    <source>
        <dbReference type="Proteomes" id="UP000266841"/>
    </source>
</evidence>
<dbReference type="AlphaFoldDB" id="K0SKI5"/>
<feature type="compositionally biased region" description="Basic residues" evidence="1">
    <location>
        <begin position="35"/>
        <end position="47"/>
    </location>
</feature>
<comment type="caution">
    <text evidence="2">The sequence shown here is derived from an EMBL/GenBank/DDBJ whole genome shotgun (WGS) entry which is preliminary data.</text>
</comment>
<keyword evidence="3" id="KW-1185">Reference proteome</keyword>